<sequence>MENNTTSRSSICWKIRQALATNPAFRVIHHRIKHYYQEPRPVPTHPNSPSLTPSTHLPQNMMKAKNIKGEGEIPIKFDNSIPTSTPMVHGQVSKVASPQVGISAKVEPEPWHVQGSRVGVFKGEHNNGKDTSTTGPLKEQHGLGMQQGKKTVVDINDTFTEYIERARHRIRTVSNVGRGQSHSVSDETSGNKNNKMENHTDQFSDFIQHSKKKMRTTTSNVGKTSTLKRGYKS</sequence>
<dbReference type="Proteomes" id="UP000289340">
    <property type="component" value="Chromosome 3"/>
</dbReference>
<organism evidence="2">
    <name type="scientific">Glycine soja</name>
    <name type="common">Wild soybean</name>
    <dbReference type="NCBI Taxonomy" id="3848"/>
    <lineage>
        <taxon>Eukaryota</taxon>
        <taxon>Viridiplantae</taxon>
        <taxon>Streptophyta</taxon>
        <taxon>Embryophyta</taxon>
        <taxon>Tracheophyta</taxon>
        <taxon>Spermatophyta</taxon>
        <taxon>Magnoliopsida</taxon>
        <taxon>eudicotyledons</taxon>
        <taxon>Gunneridae</taxon>
        <taxon>Pentapetalae</taxon>
        <taxon>rosids</taxon>
        <taxon>fabids</taxon>
        <taxon>Fabales</taxon>
        <taxon>Fabaceae</taxon>
        <taxon>Papilionoideae</taxon>
        <taxon>50 kb inversion clade</taxon>
        <taxon>NPAAA clade</taxon>
        <taxon>indigoferoid/millettioid clade</taxon>
        <taxon>Phaseoleae</taxon>
        <taxon>Glycine</taxon>
        <taxon>Glycine subgen. Soja</taxon>
    </lineage>
</organism>
<evidence type="ECO:0000313" key="2">
    <source>
        <dbReference type="EMBL" id="KHN19860.1"/>
    </source>
</evidence>
<keyword evidence="4" id="KW-1185">Reference proteome</keyword>
<dbReference type="AlphaFoldDB" id="A0A0B2QF05"/>
<dbReference type="Proteomes" id="UP000053555">
    <property type="component" value="Unassembled WGS sequence"/>
</dbReference>
<dbReference type="EMBL" id="QZWG01000003">
    <property type="protein sequence ID" value="RZC20770.1"/>
    <property type="molecule type" value="Genomic_DNA"/>
</dbReference>
<accession>A0A0B2QF05</accession>
<dbReference type="PANTHER" id="PTHR36746">
    <property type="entry name" value="BNAC04G51760D PROTEIN"/>
    <property type="match status" value="1"/>
</dbReference>
<feature type="compositionally biased region" description="Polar residues" evidence="1">
    <location>
        <begin position="216"/>
        <end position="227"/>
    </location>
</feature>
<dbReference type="EMBL" id="KN658617">
    <property type="protein sequence ID" value="KHN19860.1"/>
    <property type="molecule type" value="Genomic_DNA"/>
</dbReference>
<reference evidence="3 4" key="2">
    <citation type="submission" date="2018-09" db="EMBL/GenBank/DDBJ databases">
        <title>A high-quality reference genome of wild soybean provides a powerful tool to mine soybean genomes.</title>
        <authorList>
            <person name="Xie M."/>
            <person name="Chung C.Y.L."/>
            <person name="Li M.-W."/>
            <person name="Wong F.-L."/>
            <person name="Chan T.-F."/>
            <person name="Lam H.-M."/>
        </authorList>
    </citation>
    <scope>NUCLEOTIDE SEQUENCE [LARGE SCALE GENOMIC DNA]</scope>
    <source>
        <strain evidence="4">cv. W05</strain>
        <tissue evidence="3">Hypocotyl of etiolated seedlings</tissue>
    </source>
</reference>
<proteinExistence type="predicted"/>
<evidence type="ECO:0000313" key="3">
    <source>
        <dbReference type="EMBL" id="RZC20770.1"/>
    </source>
</evidence>
<protein>
    <submittedName>
        <fullName evidence="2">Uncharacterized protein</fullName>
    </submittedName>
</protein>
<reference evidence="2" key="1">
    <citation type="submission" date="2014-07" db="EMBL/GenBank/DDBJ databases">
        <title>Identification of a novel salt tolerance gene in wild soybean by whole-genome sequencing.</title>
        <authorList>
            <person name="Lam H.-M."/>
            <person name="Qi X."/>
            <person name="Li M.-W."/>
            <person name="Liu X."/>
            <person name="Xie M."/>
            <person name="Ni M."/>
            <person name="Xu X."/>
        </authorList>
    </citation>
    <scope>NUCLEOTIDE SEQUENCE [LARGE SCALE GENOMIC DNA]</scope>
    <source>
        <tissue evidence="2">Root</tissue>
    </source>
</reference>
<feature type="region of interest" description="Disordered" evidence="1">
    <location>
        <begin position="175"/>
        <end position="233"/>
    </location>
</feature>
<evidence type="ECO:0000256" key="1">
    <source>
        <dbReference type="SAM" id="MobiDB-lite"/>
    </source>
</evidence>
<feature type="region of interest" description="Disordered" evidence="1">
    <location>
        <begin position="120"/>
        <end position="147"/>
    </location>
</feature>
<name>A0A0B2QF05_GLYSO</name>
<gene>
    <name evidence="3" type="ORF">D0Y65_007218</name>
    <name evidence="2" type="ORF">glysoja_033492</name>
</gene>
<feature type="compositionally biased region" description="Polar residues" evidence="1">
    <location>
        <begin position="175"/>
        <end position="193"/>
    </location>
</feature>
<dbReference type="PANTHER" id="PTHR36746:SF12">
    <property type="entry name" value="DUF4005 DOMAIN-CONTAINING PROTEIN"/>
    <property type="match status" value="1"/>
</dbReference>
<evidence type="ECO:0000313" key="4">
    <source>
        <dbReference type="Proteomes" id="UP000289340"/>
    </source>
</evidence>